<feature type="signal peptide" evidence="2">
    <location>
        <begin position="1"/>
        <end position="23"/>
    </location>
</feature>
<dbReference type="Proteomes" id="UP000580250">
    <property type="component" value="Unassembled WGS sequence"/>
</dbReference>
<gene>
    <name evidence="3" type="ORF">MENT_LOCUS28908</name>
</gene>
<feature type="region of interest" description="Disordered" evidence="1">
    <location>
        <begin position="27"/>
        <end position="67"/>
    </location>
</feature>
<dbReference type="EMBL" id="CAJEWN010000289">
    <property type="protein sequence ID" value="CAD2177052.1"/>
    <property type="molecule type" value="Genomic_DNA"/>
</dbReference>
<name>A0A6V7VQL4_MELEN</name>
<reference evidence="3 4" key="1">
    <citation type="submission" date="2020-08" db="EMBL/GenBank/DDBJ databases">
        <authorList>
            <person name="Koutsovoulos G."/>
            <person name="Danchin GJ E."/>
        </authorList>
    </citation>
    <scope>NUCLEOTIDE SEQUENCE [LARGE SCALE GENOMIC DNA]</scope>
</reference>
<keyword evidence="2" id="KW-0732">Signal</keyword>
<accession>A0A6V7VQL4</accession>
<evidence type="ECO:0000256" key="2">
    <source>
        <dbReference type="SAM" id="SignalP"/>
    </source>
</evidence>
<dbReference type="AlphaFoldDB" id="A0A6V7VQL4"/>
<evidence type="ECO:0000313" key="4">
    <source>
        <dbReference type="Proteomes" id="UP000580250"/>
    </source>
</evidence>
<comment type="caution">
    <text evidence="3">The sequence shown here is derived from an EMBL/GenBank/DDBJ whole genome shotgun (WGS) entry which is preliminary data.</text>
</comment>
<sequence length="214" mass="24626">MKLSSFLFLYLLLVLLLFDTTESSSNQTYHRFQPRDVETSGTGTSEHERTGSIPTTSVGHNQGVNSGQENAENLSQFGHGSHPFLQDFGQQQYHGFMSNEIEIMDKTGRKEKYEEYINQLPISSKIYKVINEGNDFYIYCNTCNMKINKENDEIWNVNNTLKAHNLSKHGGYATKEHRKTLVKWLNELGQQNNFDIEEKTNILVCKICGKKVKF</sequence>
<evidence type="ECO:0000313" key="3">
    <source>
        <dbReference type="EMBL" id="CAD2177052.1"/>
    </source>
</evidence>
<feature type="compositionally biased region" description="Polar residues" evidence="1">
    <location>
        <begin position="52"/>
        <end position="67"/>
    </location>
</feature>
<protein>
    <submittedName>
        <fullName evidence="3">Uncharacterized protein</fullName>
    </submittedName>
</protein>
<evidence type="ECO:0000256" key="1">
    <source>
        <dbReference type="SAM" id="MobiDB-lite"/>
    </source>
</evidence>
<feature type="chain" id="PRO_5027649117" evidence="2">
    <location>
        <begin position="24"/>
        <end position="214"/>
    </location>
</feature>
<organism evidence="3 4">
    <name type="scientific">Meloidogyne enterolobii</name>
    <name type="common">Root-knot nematode worm</name>
    <name type="synonym">Meloidogyne mayaguensis</name>
    <dbReference type="NCBI Taxonomy" id="390850"/>
    <lineage>
        <taxon>Eukaryota</taxon>
        <taxon>Metazoa</taxon>
        <taxon>Ecdysozoa</taxon>
        <taxon>Nematoda</taxon>
        <taxon>Chromadorea</taxon>
        <taxon>Rhabditida</taxon>
        <taxon>Tylenchina</taxon>
        <taxon>Tylenchomorpha</taxon>
        <taxon>Tylenchoidea</taxon>
        <taxon>Meloidogynidae</taxon>
        <taxon>Meloidogyninae</taxon>
        <taxon>Meloidogyne</taxon>
    </lineage>
</organism>
<proteinExistence type="predicted"/>